<evidence type="ECO:0000313" key="3">
    <source>
        <dbReference type="Proteomes" id="UP000000759"/>
    </source>
</evidence>
<dbReference type="EMBL" id="CM000615">
    <property type="protein sequence ID" value="EEC46695.1"/>
    <property type="molecule type" value="Genomic_DNA"/>
</dbReference>
<dbReference type="RefSeq" id="XP_002181481.1">
    <property type="nucleotide sequence ID" value="XM_002181445.1"/>
</dbReference>
<sequence length="512" mass="58145">MTRRAFLAVAFVLSLLAQFHIHRSGISIAVSPFFDDQAVIPSLSVTAREWEYRTNHQPAATNTDPTTERGMDAGDSVSNLLEGLPDWVRTYIDWHQLQRQKFPGTKLFTDPAAPPVLLRTCYRICGGLHDRLGKLPWDLYLANQTGRVLLMNWCHPAPLEEFLLPNLLDWTLPRDLNAASVDDGVPAAMRLFHNETTCLWTEKMIPTLFDEASHEHRPRPEFWSHYLDEGIRQDNVARGDQKRLQEKKVVRHRILGGELEFQKRLEMAGETTDLIDWTPSFGKIFGVFFQPSFGVQRELDKVYRDLRLIPGQYSAVHCRVRHPKGIKKFSKGKTPVPGGPDRVGLLWEGEGREFAIETAVHALQCGQTLLHQGANEMEPIYFYSDSEDLVRYVTIELHDPMFEKNYSSILDSNKIHATARKVVQRSRIVGRHDGTANLHIDRQGGAKPTAYYGSFVDLMVAAQSRCVTYGVGNYAMFASKISGSSCRLQHQEESWGVDENKKERTKLCSLPS</sequence>
<dbReference type="KEGG" id="pti:PHATRDRAFT_37419"/>
<name>B7G3R6_PHATC</name>
<reference evidence="3" key="2">
    <citation type="submission" date="2008-08" db="EMBL/GenBank/DDBJ databases">
        <authorList>
            <consortium name="Diatom Consortium"/>
            <person name="Grigoriev I."/>
            <person name="Grimwood J."/>
            <person name="Kuo A."/>
            <person name="Otillar R.P."/>
            <person name="Salamov A."/>
            <person name="Detter J.C."/>
            <person name="Lindquist E."/>
            <person name="Shapiro H."/>
            <person name="Lucas S."/>
            <person name="Glavina del Rio T."/>
            <person name="Pitluck S."/>
            <person name="Rokhsar D."/>
            <person name="Bowler C."/>
        </authorList>
    </citation>
    <scope>GENOME REANNOTATION</scope>
    <source>
        <strain evidence="3">CCAP 1055/1</strain>
    </source>
</reference>
<dbReference type="AlphaFoldDB" id="B7G3R6"/>
<feature type="signal peptide" evidence="1">
    <location>
        <begin position="1"/>
        <end position="17"/>
    </location>
</feature>
<keyword evidence="3" id="KW-1185">Reference proteome</keyword>
<protein>
    <submittedName>
        <fullName evidence="2">Uncharacterized protein</fullName>
    </submittedName>
</protein>
<dbReference type="InParanoid" id="B7G3R6"/>
<accession>B7G3R6</accession>
<dbReference type="Proteomes" id="UP000000759">
    <property type="component" value="Chromosome 13"/>
</dbReference>
<keyword evidence="1" id="KW-0732">Signal</keyword>
<reference evidence="2 3" key="1">
    <citation type="journal article" date="2008" name="Nature">
        <title>The Phaeodactylum genome reveals the evolutionary history of diatom genomes.</title>
        <authorList>
            <person name="Bowler C."/>
            <person name="Allen A.E."/>
            <person name="Badger J.H."/>
            <person name="Grimwood J."/>
            <person name="Jabbari K."/>
            <person name="Kuo A."/>
            <person name="Maheswari U."/>
            <person name="Martens C."/>
            <person name="Maumus F."/>
            <person name="Otillar R.P."/>
            <person name="Rayko E."/>
            <person name="Salamov A."/>
            <person name="Vandepoele K."/>
            <person name="Beszteri B."/>
            <person name="Gruber A."/>
            <person name="Heijde M."/>
            <person name="Katinka M."/>
            <person name="Mock T."/>
            <person name="Valentin K."/>
            <person name="Verret F."/>
            <person name="Berges J.A."/>
            <person name="Brownlee C."/>
            <person name="Cadoret J.P."/>
            <person name="Chiovitti A."/>
            <person name="Choi C.J."/>
            <person name="Coesel S."/>
            <person name="De Martino A."/>
            <person name="Detter J.C."/>
            <person name="Durkin C."/>
            <person name="Falciatore A."/>
            <person name="Fournet J."/>
            <person name="Haruta M."/>
            <person name="Huysman M.J."/>
            <person name="Jenkins B.D."/>
            <person name="Jiroutova K."/>
            <person name="Jorgensen R.E."/>
            <person name="Joubert Y."/>
            <person name="Kaplan A."/>
            <person name="Kroger N."/>
            <person name="Kroth P.G."/>
            <person name="La Roche J."/>
            <person name="Lindquist E."/>
            <person name="Lommer M."/>
            <person name="Martin-Jezequel V."/>
            <person name="Lopez P.J."/>
            <person name="Lucas S."/>
            <person name="Mangogna M."/>
            <person name="McGinnis K."/>
            <person name="Medlin L.K."/>
            <person name="Montsant A."/>
            <person name="Oudot-Le Secq M.P."/>
            <person name="Napoli C."/>
            <person name="Obornik M."/>
            <person name="Parker M.S."/>
            <person name="Petit J.L."/>
            <person name="Porcel B.M."/>
            <person name="Poulsen N."/>
            <person name="Robison M."/>
            <person name="Rychlewski L."/>
            <person name="Rynearson T.A."/>
            <person name="Schmutz J."/>
            <person name="Shapiro H."/>
            <person name="Siaut M."/>
            <person name="Stanley M."/>
            <person name="Sussman M.R."/>
            <person name="Taylor A.R."/>
            <person name="Vardi A."/>
            <person name="von Dassow P."/>
            <person name="Vyverman W."/>
            <person name="Willis A."/>
            <person name="Wyrwicz L.S."/>
            <person name="Rokhsar D.S."/>
            <person name="Weissenbach J."/>
            <person name="Armbrust E.V."/>
            <person name="Green B.R."/>
            <person name="Van de Peer Y."/>
            <person name="Grigoriev I.V."/>
        </authorList>
    </citation>
    <scope>NUCLEOTIDE SEQUENCE [LARGE SCALE GENOMIC DNA]</scope>
    <source>
        <strain evidence="2 3">CCAP 1055/1</strain>
    </source>
</reference>
<feature type="chain" id="PRO_5002852973" evidence="1">
    <location>
        <begin position="18"/>
        <end position="512"/>
    </location>
</feature>
<dbReference type="GeneID" id="7202307"/>
<dbReference type="eggNOG" id="ENOG502SMTZ">
    <property type="taxonomic scope" value="Eukaryota"/>
</dbReference>
<evidence type="ECO:0000313" key="2">
    <source>
        <dbReference type="EMBL" id="EEC46695.1"/>
    </source>
</evidence>
<dbReference type="OrthoDB" id="44457at2759"/>
<evidence type="ECO:0000256" key="1">
    <source>
        <dbReference type="SAM" id="SignalP"/>
    </source>
</evidence>
<organism evidence="2 3">
    <name type="scientific">Phaeodactylum tricornutum (strain CCAP 1055/1)</name>
    <dbReference type="NCBI Taxonomy" id="556484"/>
    <lineage>
        <taxon>Eukaryota</taxon>
        <taxon>Sar</taxon>
        <taxon>Stramenopiles</taxon>
        <taxon>Ochrophyta</taxon>
        <taxon>Bacillariophyta</taxon>
        <taxon>Bacillariophyceae</taxon>
        <taxon>Bacillariophycidae</taxon>
        <taxon>Naviculales</taxon>
        <taxon>Phaeodactylaceae</taxon>
        <taxon>Phaeodactylum</taxon>
    </lineage>
</organism>
<gene>
    <name evidence="2" type="ORF">PHATRDRAFT_37419</name>
</gene>
<proteinExistence type="predicted"/>
<dbReference type="HOGENOM" id="CLU_336020_0_0_1"/>
<dbReference type="PaxDb" id="2850-Phatr37419"/>